<dbReference type="EMBL" id="BGZK01000215">
    <property type="protein sequence ID" value="GBP29047.1"/>
    <property type="molecule type" value="Genomic_DNA"/>
</dbReference>
<comment type="caution">
    <text evidence="1">The sequence shown here is derived from an EMBL/GenBank/DDBJ whole genome shotgun (WGS) entry which is preliminary data.</text>
</comment>
<organism evidence="1 2">
    <name type="scientific">Eumeta variegata</name>
    <name type="common">Bagworm moth</name>
    <name type="synonym">Eumeta japonica</name>
    <dbReference type="NCBI Taxonomy" id="151549"/>
    <lineage>
        <taxon>Eukaryota</taxon>
        <taxon>Metazoa</taxon>
        <taxon>Ecdysozoa</taxon>
        <taxon>Arthropoda</taxon>
        <taxon>Hexapoda</taxon>
        <taxon>Insecta</taxon>
        <taxon>Pterygota</taxon>
        <taxon>Neoptera</taxon>
        <taxon>Endopterygota</taxon>
        <taxon>Lepidoptera</taxon>
        <taxon>Glossata</taxon>
        <taxon>Ditrysia</taxon>
        <taxon>Tineoidea</taxon>
        <taxon>Psychidae</taxon>
        <taxon>Oiketicinae</taxon>
        <taxon>Eumeta</taxon>
    </lineage>
</organism>
<dbReference type="Proteomes" id="UP000299102">
    <property type="component" value="Unassembled WGS sequence"/>
</dbReference>
<dbReference type="OrthoDB" id="8063408at2759"/>
<dbReference type="PANTHER" id="PTHR46114:SF1">
    <property type="entry name" value="ZAD DOMAIN-CONTAINING PROTEIN"/>
    <property type="match status" value="1"/>
</dbReference>
<dbReference type="AlphaFoldDB" id="A0A4C1USP1"/>
<evidence type="ECO:0000313" key="1">
    <source>
        <dbReference type="EMBL" id="GBP29047.1"/>
    </source>
</evidence>
<accession>A0A4C1USP1</accession>
<gene>
    <name evidence="1" type="ORF">EVAR_10863_1</name>
</gene>
<name>A0A4C1USP1_EUMVA</name>
<dbReference type="PANTHER" id="PTHR46114">
    <property type="entry name" value="APPLE DOMAIN-CONTAINING PROTEIN"/>
    <property type="match status" value="1"/>
</dbReference>
<reference evidence="1 2" key="1">
    <citation type="journal article" date="2019" name="Commun. Biol.">
        <title>The bagworm genome reveals a unique fibroin gene that provides high tensile strength.</title>
        <authorList>
            <person name="Kono N."/>
            <person name="Nakamura H."/>
            <person name="Ohtoshi R."/>
            <person name="Tomita M."/>
            <person name="Numata K."/>
            <person name="Arakawa K."/>
        </authorList>
    </citation>
    <scope>NUCLEOTIDE SEQUENCE [LARGE SCALE GENOMIC DNA]</scope>
</reference>
<evidence type="ECO:0000313" key="2">
    <source>
        <dbReference type="Proteomes" id="UP000299102"/>
    </source>
</evidence>
<protein>
    <submittedName>
        <fullName evidence="1">Uncharacterized protein</fullName>
    </submittedName>
</protein>
<keyword evidence="2" id="KW-1185">Reference proteome</keyword>
<sequence length="195" mass="22874">MSKNEPIVKPDHILMPPLHIKLGLMKQFVKALRQDSEAFQYLKSFFPKLSEAKIKAGIFIGPQIKKIMASEQFLRLLSTHEKQAWLSLKAVIHGFLGNRKAENYTELITDMLHNFKVMGCRMSLKVHMLHAHLDKFKDNLGAYSEEQGERFHQDVMNFEKRYQGQYNENMMGDYIWGLIRKSPNLHRRNTKSVHF</sequence>
<proteinExistence type="predicted"/>